<feature type="compositionally biased region" description="Basic residues" evidence="1">
    <location>
        <begin position="47"/>
        <end position="64"/>
    </location>
</feature>
<dbReference type="OrthoDB" id="10581147at2759"/>
<sequence length="240" mass="27055">MRCSHGPSHKHRRHRTTARRGHTPAAHDQSSSSPSLLSLTCSLQHKPTPRQRRAKERHKSHNHRTVPSSNESHAPQQQQLGGRRSTTIKTKRSAPRHCTVPHTPTVTITVIPSPQALTGTPRSLQHTPLQHRPRDRRVLPAHAIRHALPLSPQRTPPPPSAKQLRVLHVPHNRRHATAACNTHSTTISCRLSSTIMSATPNAYWRTCSMHCNHSRIRLAVMHCTFLLSYFCLEQTLHILS</sequence>
<accession>K2LZ54</accession>
<keyword evidence="3" id="KW-1185">Reference proteome</keyword>
<protein>
    <submittedName>
        <fullName evidence="2">Uncharacterized protein</fullName>
    </submittedName>
</protein>
<proteinExistence type="predicted"/>
<feature type="compositionally biased region" description="Low complexity" evidence="1">
    <location>
        <begin position="23"/>
        <end position="43"/>
    </location>
</feature>
<evidence type="ECO:0000256" key="1">
    <source>
        <dbReference type="SAM" id="MobiDB-lite"/>
    </source>
</evidence>
<comment type="caution">
    <text evidence="2">The sequence shown here is derived from an EMBL/GenBank/DDBJ whole genome shotgun (WGS) entry which is preliminary data.</text>
</comment>
<name>K2LZ54_TRYCR</name>
<dbReference type="Proteomes" id="UP000007350">
    <property type="component" value="Unassembled WGS sequence"/>
</dbReference>
<reference evidence="2 3" key="1">
    <citation type="journal article" date="2012" name="BMC Genomics">
        <title>Comparative genomic analysis of human infective Trypanosoma cruzi lineages with the bat-restricted subspecies T. cruzi marinkellei.</title>
        <authorList>
            <person name="Franzen O."/>
            <person name="Talavera-Lopez C."/>
            <person name="Ochaya S."/>
            <person name="Butler C.E."/>
            <person name="Messenger L.A."/>
            <person name="Lewis M.D."/>
            <person name="Llewellyn M.S."/>
            <person name="Marinkelle C.J."/>
            <person name="Tyler K.M."/>
            <person name="Miles M.A."/>
            <person name="Andersson B."/>
        </authorList>
    </citation>
    <scope>NUCLEOTIDE SEQUENCE [LARGE SCALE GENOMIC DNA]</scope>
    <source>
        <strain evidence="2 3">B7</strain>
    </source>
</reference>
<feature type="region of interest" description="Disordered" evidence="1">
    <location>
        <begin position="1"/>
        <end position="101"/>
    </location>
</feature>
<organism evidence="2 3">
    <name type="scientific">Trypanosoma cruzi marinkellei</name>
    <dbReference type="NCBI Taxonomy" id="85056"/>
    <lineage>
        <taxon>Eukaryota</taxon>
        <taxon>Discoba</taxon>
        <taxon>Euglenozoa</taxon>
        <taxon>Kinetoplastea</taxon>
        <taxon>Metakinetoplastina</taxon>
        <taxon>Trypanosomatida</taxon>
        <taxon>Trypanosomatidae</taxon>
        <taxon>Trypanosoma</taxon>
        <taxon>Schizotrypanum</taxon>
    </lineage>
</organism>
<evidence type="ECO:0000313" key="2">
    <source>
        <dbReference type="EMBL" id="EKF27968.1"/>
    </source>
</evidence>
<feature type="non-terminal residue" evidence="2">
    <location>
        <position position="240"/>
    </location>
</feature>
<evidence type="ECO:0000313" key="3">
    <source>
        <dbReference type="Proteomes" id="UP000007350"/>
    </source>
</evidence>
<dbReference type="AlphaFoldDB" id="K2LZ54"/>
<dbReference type="EMBL" id="AHKC01017041">
    <property type="protein sequence ID" value="EKF27968.1"/>
    <property type="molecule type" value="Genomic_DNA"/>
</dbReference>
<feature type="compositionally biased region" description="Basic residues" evidence="1">
    <location>
        <begin position="7"/>
        <end position="22"/>
    </location>
</feature>
<feature type="compositionally biased region" description="Polar residues" evidence="1">
    <location>
        <begin position="65"/>
        <end position="88"/>
    </location>
</feature>
<gene>
    <name evidence="2" type="ORF">MOQ_008298</name>
</gene>